<evidence type="ECO:0000313" key="3">
    <source>
        <dbReference type="Proteomes" id="UP000011721"/>
    </source>
</evidence>
<dbReference type="GO" id="GO:0051604">
    <property type="term" value="P:protein maturation"/>
    <property type="evidence" value="ECO:0007669"/>
    <property type="project" value="TreeGrafter"/>
</dbReference>
<dbReference type="PANTHER" id="PTHR35177">
    <property type="entry name" value="HYDROGENASE MATURATION FACTOR HYBG"/>
    <property type="match status" value="1"/>
</dbReference>
<dbReference type="Gene3D" id="2.30.30.140">
    <property type="match status" value="1"/>
</dbReference>
<dbReference type="GO" id="GO:1902670">
    <property type="term" value="F:carbon dioxide binding"/>
    <property type="evidence" value="ECO:0007669"/>
    <property type="project" value="TreeGrafter"/>
</dbReference>
<reference evidence="3" key="1">
    <citation type="journal article" date="2013" name="Stand. Genomic Sci.">
        <title>Complete genome sequence of Desulfocapsa sulfexigens, a marine deltaproteobacterium specialized in disproportionating inorganic sulfur compounds.</title>
        <authorList>
            <person name="Finster K.W."/>
            <person name="Kjeldsen K.U."/>
            <person name="Kube M."/>
            <person name="Reinhardt R."/>
            <person name="Mussmann M."/>
            <person name="Amann R."/>
            <person name="Schreiber L."/>
        </authorList>
    </citation>
    <scope>NUCLEOTIDE SEQUENCE [LARGE SCALE GENOMIC DNA]</scope>
    <source>
        <strain evidence="3">DSM 10523 / SB164P1</strain>
    </source>
</reference>
<dbReference type="KEGG" id="dsf:UWK_01160"/>
<comment type="similarity">
    <text evidence="1">Belongs to the HupF/HypC family.</text>
</comment>
<dbReference type="STRING" id="1167006.UWK_01160"/>
<dbReference type="EMBL" id="CP003985">
    <property type="protein sequence ID" value="AGF77728.1"/>
    <property type="molecule type" value="Genomic_DNA"/>
</dbReference>
<dbReference type="Pfam" id="PF01455">
    <property type="entry name" value="HupF_HypC"/>
    <property type="match status" value="1"/>
</dbReference>
<organism evidence="2 3">
    <name type="scientific">Desulfocapsa sulfexigens (strain DSM 10523 / SB164P1)</name>
    <dbReference type="NCBI Taxonomy" id="1167006"/>
    <lineage>
        <taxon>Bacteria</taxon>
        <taxon>Pseudomonadati</taxon>
        <taxon>Thermodesulfobacteriota</taxon>
        <taxon>Desulfobulbia</taxon>
        <taxon>Desulfobulbales</taxon>
        <taxon>Desulfocapsaceae</taxon>
        <taxon>Desulfocapsa</taxon>
    </lineage>
</organism>
<dbReference type="eggNOG" id="COG0298">
    <property type="taxonomic scope" value="Bacteria"/>
</dbReference>
<dbReference type="NCBIfam" id="TIGR00074">
    <property type="entry name" value="hypC_hupF"/>
    <property type="match status" value="1"/>
</dbReference>
<dbReference type="PROSITE" id="PS01097">
    <property type="entry name" value="HUPF_HYPC"/>
    <property type="match status" value="1"/>
</dbReference>
<dbReference type="Proteomes" id="UP000011721">
    <property type="component" value="Chromosome"/>
</dbReference>
<dbReference type="HOGENOM" id="CLU_159381_2_2_7"/>
<sequence length="91" mass="10220">MCLAVPMKVIEIQGDPDDFLSGQIALVDADGIRKETRLDIVDRWPDLGDYLIIHAGFAIHTLDPQEAETNIRLMREMAEKVEAAEAVEQRT</sequence>
<protein>
    <submittedName>
        <fullName evidence="2">Hydrogenase maturation protein HypC</fullName>
    </submittedName>
</protein>
<dbReference type="InterPro" id="IPR019812">
    <property type="entry name" value="Hydgase_assmbl_chp_CS"/>
</dbReference>
<evidence type="ECO:0000313" key="2">
    <source>
        <dbReference type="EMBL" id="AGF77728.1"/>
    </source>
</evidence>
<dbReference type="PANTHER" id="PTHR35177:SF2">
    <property type="entry name" value="HYDROGENASE MATURATION FACTOR HYBG"/>
    <property type="match status" value="1"/>
</dbReference>
<dbReference type="SUPFAM" id="SSF159127">
    <property type="entry name" value="HupF/HypC-like"/>
    <property type="match status" value="1"/>
</dbReference>
<dbReference type="PRINTS" id="PR00445">
    <property type="entry name" value="HUPFHYPC"/>
</dbReference>
<dbReference type="InterPro" id="IPR001109">
    <property type="entry name" value="Hydrogenase_HupF/HypC"/>
</dbReference>
<accession>M1P2L4</accession>
<keyword evidence="3" id="KW-1185">Reference proteome</keyword>
<proteinExistence type="inferred from homology"/>
<dbReference type="GO" id="GO:0005506">
    <property type="term" value="F:iron ion binding"/>
    <property type="evidence" value="ECO:0007669"/>
    <property type="project" value="TreeGrafter"/>
</dbReference>
<dbReference type="OrthoDB" id="9806017at2"/>
<gene>
    <name evidence="2" type="ordered locus">UWK_01160</name>
</gene>
<dbReference type="AlphaFoldDB" id="M1P2L4"/>
<name>M1P2L4_DESSD</name>
<evidence type="ECO:0000256" key="1">
    <source>
        <dbReference type="ARBA" id="ARBA00006018"/>
    </source>
</evidence>